<accession>A0A7S1Y4B8</accession>
<feature type="domain" description="Diacylglycerol glucosyltransferase N-terminal" evidence="8">
    <location>
        <begin position="64"/>
        <end position="235"/>
    </location>
</feature>
<name>A0A7S1Y4B8_9STRA</name>
<feature type="region of interest" description="Disordered" evidence="6">
    <location>
        <begin position="331"/>
        <end position="360"/>
    </location>
</feature>
<dbReference type="EMBL" id="HBGK01019193">
    <property type="protein sequence ID" value="CAD9280794.1"/>
    <property type="molecule type" value="Transcribed_RNA"/>
</dbReference>
<feature type="compositionally biased region" description="Acidic residues" evidence="6">
    <location>
        <begin position="411"/>
        <end position="436"/>
    </location>
</feature>
<evidence type="ECO:0000256" key="1">
    <source>
        <dbReference type="ARBA" id="ARBA00006962"/>
    </source>
</evidence>
<dbReference type="GO" id="GO:0009247">
    <property type="term" value="P:glycolipid biosynthetic process"/>
    <property type="evidence" value="ECO:0007669"/>
    <property type="project" value="InterPro"/>
</dbReference>
<comment type="similarity">
    <text evidence="1">Belongs to the glycosyltransferase 28 family.</text>
</comment>
<organism evidence="9">
    <name type="scientific">Grammatophora oceanica</name>
    <dbReference type="NCBI Taxonomy" id="210454"/>
    <lineage>
        <taxon>Eukaryota</taxon>
        <taxon>Sar</taxon>
        <taxon>Stramenopiles</taxon>
        <taxon>Ochrophyta</taxon>
        <taxon>Bacillariophyta</taxon>
        <taxon>Fragilariophyceae</taxon>
        <taxon>Fragilariophycidae</taxon>
        <taxon>Rhabdonematales</taxon>
        <taxon>Grammatophoraceae</taxon>
        <taxon>Grammatophora</taxon>
    </lineage>
</organism>
<evidence type="ECO:0000313" key="9">
    <source>
        <dbReference type="EMBL" id="CAD9280794.1"/>
    </source>
</evidence>
<feature type="region of interest" description="Disordered" evidence="6">
    <location>
        <begin position="617"/>
        <end position="637"/>
    </location>
</feature>
<evidence type="ECO:0000256" key="2">
    <source>
        <dbReference type="ARBA" id="ARBA00012615"/>
    </source>
</evidence>
<dbReference type="PANTHER" id="PTHR43025">
    <property type="entry name" value="MONOGALACTOSYLDIACYLGLYCEROL SYNTHASE"/>
    <property type="match status" value="1"/>
</dbReference>
<feature type="region of interest" description="Disordered" evidence="6">
    <location>
        <begin position="384"/>
        <end position="455"/>
    </location>
</feature>
<keyword evidence="4" id="KW-0808">Transferase</keyword>
<gene>
    <name evidence="9" type="ORF">GOCE00092_LOCUS9704</name>
</gene>
<dbReference type="GO" id="GO:0046509">
    <property type="term" value="F:1,2-diacylglycerol 3-beta-galactosyltransferase activity"/>
    <property type="evidence" value="ECO:0007669"/>
    <property type="project" value="UniProtKB-EC"/>
</dbReference>
<dbReference type="EC" id="2.4.1.46" evidence="2"/>
<dbReference type="InterPro" id="IPR050519">
    <property type="entry name" value="Glycosyltransf_28_UgtP"/>
</dbReference>
<dbReference type="Pfam" id="PF04101">
    <property type="entry name" value="Glyco_tran_28_C"/>
    <property type="match status" value="1"/>
</dbReference>
<dbReference type="Pfam" id="PF06925">
    <property type="entry name" value="MGDG_synth"/>
    <property type="match status" value="1"/>
</dbReference>
<dbReference type="PANTHER" id="PTHR43025:SF3">
    <property type="entry name" value="MONOGALACTOSYLDIACYLGLYCEROL SYNTHASE 1, CHLOROPLASTIC"/>
    <property type="match status" value="1"/>
</dbReference>
<keyword evidence="3" id="KW-0328">Glycosyltransferase</keyword>
<protein>
    <recommendedName>
        <fullName evidence="2">monogalactosyldiacylglycerol synthase</fullName>
        <ecNumber evidence="2">2.4.1.46</ecNumber>
    </recommendedName>
</protein>
<comment type="subcellular location">
    <subcellularLocation>
        <location evidence="5">Plastid</location>
        <location evidence="5">Chloroplast membrane</location>
    </subcellularLocation>
</comment>
<evidence type="ECO:0000256" key="5">
    <source>
        <dbReference type="ARBA" id="ARBA00046299"/>
    </source>
</evidence>
<feature type="compositionally biased region" description="Low complexity" evidence="6">
    <location>
        <begin position="341"/>
        <end position="351"/>
    </location>
</feature>
<reference evidence="9" key="1">
    <citation type="submission" date="2021-01" db="EMBL/GenBank/DDBJ databases">
        <authorList>
            <person name="Corre E."/>
            <person name="Pelletier E."/>
            <person name="Niang G."/>
            <person name="Scheremetjew M."/>
            <person name="Finn R."/>
            <person name="Kale V."/>
            <person name="Holt S."/>
            <person name="Cochrane G."/>
            <person name="Meng A."/>
            <person name="Brown T."/>
            <person name="Cohen L."/>
        </authorList>
    </citation>
    <scope>NUCLEOTIDE SEQUENCE</scope>
    <source>
        <strain evidence="9">CCMP 410</strain>
    </source>
</reference>
<feature type="domain" description="Glycosyl transferase family 28 C-terminal" evidence="7">
    <location>
        <begin position="489"/>
        <end position="581"/>
    </location>
</feature>
<evidence type="ECO:0000259" key="7">
    <source>
        <dbReference type="Pfam" id="PF04101"/>
    </source>
</evidence>
<dbReference type="InterPro" id="IPR007235">
    <property type="entry name" value="Glyco_trans_28_C"/>
</dbReference>
<dbReference type="SUPFAM" id="SSF53756">
    <property type="entry name" value="UDP-Glycosyltransferase/glycogen phosphorylase"/>
    <property type="match status" value="2"/>
</dbReference>
<evidence type="ECO:0000256" key="3">
    <source>
        <dbReference type="ARBA" id="ARBA00022676"/>
    </source>
</evidence>
<evidence type="ECO:0000256" key="6">
    <source>
        <dbReference type="SAM" id="MobiDB-lite"/>
    </source>
</evidence>
<dbReference type="GO" id="GO:0031969">
    <property type="term" value="C:chloroplast membrane"/>
    <property type="evidence" value="ECO:0007669"/>
    <property type="project" value="UniProtKB-SubCell"/>
</dbReference>
<dbReference type="AlphaFoldDB" id="A0A7S1Y4B8"/>
<sequence>MRSSLQKLNELRKRNDLSWSWRSEVRAKEETMGDEAHASQSDNDETSANTMKILFLSSDTGGGHRASAESLAKQFQLLWPGQVEYVLHDMVTNEGTPPYSSLVRFYKHLSANPSQWKLVYEVSNSRAFEMLADAHLKLMCERAVRRRIMDIAPDVVISVHPLMCNVPVMSCAKISQKTGKHLPMFTVVTDLGSAHCLWFANGVEKMFVGSQQVWDLAQARGKVPDEKLVMSGLPIRHDFAVQAEALGDRMSEQGKAYQAKVRQELELPRFDKPTLLVMGGGEGVGSLSKIVDALYVELVDQGIDALILVVCGRNEKLKDDLERRDWESVLEKGRKKRDQRVATSSTCVSTVPPTGCMDGTVTNSIRKILSNSSLHMDNPLSAPALQAEESPPAQEETALPPEKPTPAPEEPAPEEPAPEEPTPEEPTPEPAPEEQAPESAPAHLANTEGASFSEEKKELDFEAVSMEPQLPLVTQTPVSLDVPQPSFERCNGEVTVTGLGFVTRMAEYMVAADILVSKAGPGTISEAAAVSLPVMLTSFLPGQEEGNVDYVVDGGFGAYVSDKDPIGIAEELTLWLRDPVKLGLLSKAAKAKGAPHAARDIARFIGDSTLKWKEINEERSKENAEEVENISSSDSSQ</sequence>
<evidence type="ECO:0000256" key="4">
    <source>
        <dbReference type="ARBA" id="ARBA00022679"/>
    </source>
</evidence>
<dbReference type="Gene3D" id="3.40.50.2000">
    <property type="entry name" value="Glycogen Phosphorylase B"/>
    <property type="match status" value="2"/>
</dbReference>
<evidence type="ECO:0000259" key="8">
    <source>
        <dbReference type="Pfam" id="PF06925"/>
    </source>
</evidence>
<feature type="compositionally biased region" description="Pro residues" evidence="6">
    <location>
        <begin position="401"/>
        <end position="410"/>
    </location>
</feature>
<proteinExistence type="inferred from homology"/>
<dbReference type="InterPro" id="IPR009695">
    <property type="entry name" value="Diacylglyc_glucosyltr_N"/>
</dbReference>